<dbReference type="CDD" id="cd21037">
    <property type="entry name" value="MLKL_NTD"/>
    <property type="match status" value="1"/>
</dbReference>
<dbReference type="STRING" id="44941.A0A397VP47"/>
<dbReference type="SUPFAM" id="SSF56112">
    <property type="entry name" value="Protein kinase-like (PK-like)"/>
    <property type="match status" value="1"/>
</dbReference>
<dbReference type="PANTHER" id="PTHR23257">
    <property type="entry name" value="SERINE-THREONINE PROTEIN KINASE"/>
    <property type="match status" value="1"/>
</dbReference>
<dbReference type="InterPro" id="IPR011009">
    <property type="entry name" value="Kinase-like_dom_sf"/>
</dbReference>
<dbReference type="GO" id="GO:0005524">
    <property type="term" value="F:ATP binding"/>
    <property type="evidence" value="ECO:0007669"/>
    <property type="project" value="InterPro"/>
</dbReference>
<evidence type="ECO:0000313" key="2">
    <source>
        <dbReference type="EMBL" id="RIB23668.1"/>
    </source>
</evidence>
<dbReference type="OrthoDB" id="2314769at2759"/>
<dbReference type="Pfam" id="PF07714">
    <property type="entry name" value="PK_Tyr_Ser-Thr"/>
    <property type="match status" value="1"/>
</dbReference>
<reference evidence="2 3" key="1">
    <citation type="submission" date="2018-06" db="EMBL/GenBank/DDBJ databases">
        <title>Comparative genomics reveals the genomic features of Rhizophagus irregularis, R. cerebriforme, R. diaphanum and Gigaspora rosea, and their symbiotic lifestyle signature.</title>
        <authorList>
            <person name="Morin E."/>
            <person name="San Clemente H."/>
            <person name="Chen E.C.H."/>
            <person name="De La Providencia I."/>
            <person name="Hainaut M."/>
            <person name="Kuo A."/>
            <person name="Kohler A."/>
            <person name="Murat C."/>
            <person name="Tang N."/>
            <person name="Roy S."/>
            <person name="Loubradou J."/>
            <person name="Henrissat B."/>
            <person name="Grigoriev I.V."/>
            <person name="Corradi N."/>
            <person name="Roux C."/>
            <person name="Martin F.M."/>
        </authorList>
    </citation>
    <scope>NUCLEOTIDE SEQUENCE [LARGE SCALE GENOMIC DNA]</scope>
    <source>
        <strain evidence="2 3">DAOM 194757</strain>
    </source>
</reference>
<dbReference type="AlphaFoldDB" id="A0A397VP47"/>
<dbReference type="GO" id="GO:0004672">
    <property type="term" value="F:protein kinase activity"/>
    <property type="evidence" value="ECO:0007669"/>
    <property type="project" value="InterPro"/>
</dbReference>
<dbReference type="InterPro" id="IPR008266">
    <property type="entry name" value="Tyr_kinase_AS"/>
</dbReference>
<sequence length="359" mass="41855">MTTTNNDDPKLRDAAAHAALTTAEIAASYVPFINMVKVLVEEIKKIYEDAECNKDICLIMSNRVTIAECAMTQMLAFNQNEDYFQKCYLSFKRFEIVLKNVKEFTIKVSKLVGYRRFLNAKEIKNKFDKLIQEYDACMKDLNFTMAIASEDQRTIEAKRVDNSLKTVKETLIELDCDVKDVRNQLDTIVQGMNILRIRQPDNIHINMQKIDPSLLNEHVGQVEPVCRLKQNFIRGSDNHPVIRKFYKNYVDVACKTIRDGQNEHEEFKVELEILRILGQSPYVLKFYGLSNVDRYDVMVFDWAEHGTLKELYNKHDIPWTRKIQIVRDICRGLVSLRSANVLHHDMRCENIFVCISKKI</sequence>
<dbReference type="PROSITE" id="PS50011">
    <property type="entry name" value="PROTEIN_KINASE_DOM"/>
    <property type="match status" value="1"/>
</dbReference>
<keyword evidence="3" id="KW-1185">Reference proteome</keyword>
<dbReference type="InterPro" id="IPR036537">
    <property type="entry name" value="Adaptor_Cbl_N_dom_sf"/>
</dbReference>
<dbReference type="InterPro" id="IPR000719">
    <property type="entry name" value="Prot_kinase_dom"/>
</dbReference>
<dbReference type="GO" id="GO:0007166">
    <property type="term" value="P:cell surface receptor signaling pathway"/>
    <property type="evidence" value="ECO:0007669"/>
    <property type="project" value="InterPro"/>
</dbReference>
<dbReference type="InterPro" id="IPR050167">
    <property type="entry name" value="Ser_Thr_protein_kinase"/>
</dbReference>
<gene>
    <name evidence="2" type="ORF">C2G38_809211</name>
</gene>
<name>A0A397VP47_9GLOM</name>
<dbReference type="Gene3D" id="1.10.510.10">
    <property type="entry name" value="Transferase(Phosphotransferase) domain 1"/>
    <property type="match status" value="1"/>
</dbReference>
<proteinExistence type="predicted"/>
<protein>
    <recommendedName>
        <fullName evidence="1">Protein kinase domain-containing protein</fullName>
    </recommendedName>
</protein>
<accession>A0A397VP47</accession>
<dbReference type="PROSITE" id="PS00109">
    <property type="entry name" value="PROTEIN_KINASE_TYR"/>
    <property type="match status" value="1"/>
</dbReference>
<evidence type="ECO:0000313" key="3">
    <source>
        <dbReference type="Proteomes" id="UP000266673"/>
    </source>
</evidence>
<dbReference type="InterPro" id="IPR001245">
    <property type="entry name" value="Ser-Thr/Tyr_kinase_cat_dom"/>
</dbReference>
<feature type="domain" description="Protein kinase" evidence="1">
    <location>
        <begin position="228"/>
        <end position="359"/>
    </location>
</feature>
<evidence type="ECO:0000259" key="1">
    <source>
        <dbReference type="PROSITE" id="PS50011"/>
    </source>
</evidence>
<dbReference type="Gene3D" id="1.20.930.20">
    <property type="entry name" value="Adaptor protein Cbl, N-terminal domain"/>
    <property type="match status" value="1"/>
</dbReference>
<organism evidence="2 3">
    <name type="scientific">Gigaspora rosea</name>
    <dbReference type="NCBI Taxonomy" id="44941"/>
    <lineage>
        <taxon>Eukaryota</taxon>
        <taxon>Fungi</taxon>
        <taxon>Fungi incertae sedis</taxon>
        <taxon>Mucoromycota</taxon>
        <taxon>Glomeromycotina</taxon>
        <taxon>Glomeromycetes</taxon>
        <taxon>Diversisporales</taxon>
        <taxon>Gigasporaceae</taxon>
        <taxon>Gigaspora</taxon>
    </lineage>
</organism>
<dbReference type="EMBL" id="QKWP01000249">
    <property type="protein sequence ID" value="RIB23668.1"/>
    <property type="molecule type" value="Genomic_DNA"/>
</dbReference>
<dbReference type="GO" id="GO:0005737">
    <property type="term" value="C:cytoplasm"/>
    <property type="evidence" value="ECO:0007669"/>
    <property type="project" value="TreeGrafter"/>
</dbReference>
<comment type="caution">
    <text evidence="2">The sequence shown here is derived from an EMBL/GenBank/DDBJ whole genome shotgun (WGS) entry which is preliminary data.</text>
</comment>
<dbReference type="Proteomes" id="UP000266673">
    <property type="component" value="Unassembled WGS sequence"/>
</dbReference>
<dbReference type="InterPro" id="IPR059179">
    <property type="entry name" value="MLKL-like_MCAfunc"/>
</dbReference>